<feature type="region of interest" description="Disordered" evidence="1">
    <location>
        <begin position="120"/>
        <end position="142"/>
    </location>
</feature>
<protein>
    <submittedName>
        <fullName evidence="3">Uncharacterized protein</fullName>
    </submittedName>
</protein>
<organism evidence="3 4">
    <name type="scientific">Propionigenium maris DSM 9537</name>
    <dbReference type="NCBI Taxonomy" id="1123000"/>
    <lineage>
        <taxon>Bacteria</taxon>
        <taxon>Fusobacteriati</taxon>
        <taxon>Fusobacteriota</taxon>
        <taxon>Fusobacteriia</taxon>
        <taxon>Fusobacteriales</taxon>
        <taxon>Fusobacteriaceae</taxon>
        <taxon>Propionigenium</taxon>
    </lineage>
</organism>
<reference evidence="3" key="1">
    <citation type="submission" date="2022-12" db="EMBL/GenBank/DDBJ databases">
        <title>Reference genome sequencing for broad-spectrum identification of bacterial and archaeal isolates by mass spectrometry.</title>
        <authorList>
            <person name="Sekiguchi Y."/>
            <person name="Tourlousse D.M."/>
        </authorList>
    </citation>
    <scope>NUCLEOTIDE SEQUENCE</scope>
    <source>
        <strain evidence="3">10succ1</strain>
    </source>
</reference>
<evidence type="ECO:0000313" key="3">
    <source>
        <dbReference type="EMBL" id="GLI56137.1"/>
    </source>
</evidence>
<dbReference type="EMBL" id="BSDY01000006">
    <property type="protein sequence ID" value="GLI56137.1"/>
    <property type="molecule type" value="Genomic_DNA"/>
</dbReference>
<keyword evidence="2" id="KW-0472">Membrane</keyword>
<evidence type="ECO:0000256" key="2">
    <source>
        <dbReference type="SAM" id="Phobius"/>
    </source>
</evidence>
<comment type="caution">
    <text evidence="3">The sequence shown here is derived from an EMBL/GenBank/DDBJ whole genome shotgun (WGS) entry which is preliminary data.</text>
</comment>
<keyword evidence="2" id="KW-1133">Transmembrane helix</keyword>
<evidence type="ECO:0000313" key="4">
    <source>
        <dbReference type="Proteomes" id="UP001144471"/>
    </source>
</evidence>
<sequence>MDQKFLEHEMENYKKEQEKVKKLIGSIGATHSSRNHKILNGIFLIVVVGSFFAGGVLHYIPFNLSIELGVLLVSIKIAWMIHEQQKVNHFQFWILNSIELRLNSLQTNFKKLQKEVKKHREETERVEEDLKREEVEKEERVS</sequence>
<dbReference type="AlphaFoldDB" id="A0A9W6GKZ4"/>
<dbReference type="Proteomes" id="UP001144471">
    <property type="component" value="Unassembled WGS sequence"/>
</dbReference>
<keyword evidence="4" id="KW-1185">Reference proteome</keyword>
<gene>
    <name evidence="3" type="ORF">PM10SUCC1_16510</name>
</gene>
<proteinExistence type="predicted"/>
<evidence type="ECO:0000256" key="1">
    <source>
        <dbReference type="SAM" id="MobiDB-lite"/>
    </source>
</evidence>
<keyword evidence="2" id="KW-0812">Transmembrane</keyword>
<dbReference type="RefSeq" id="WP_281835064.1">
    <property type="nucleotide sequence ID" value="NZ_BSDY01000006.1"/>
</dbReference>
<accession>A0A9W6GKZ4</accession>
<feature type="transmembrane region" description="Helical" evidence="2">
    <location>
        <begin position="38"/>
        <end position="60"/>
    </location>
</feature>
<name>A0A9W6GKZ4_9FUSO</name>